<keyword evidence="4" id="KW-0131">Cell cycle</keyword>
<dbReference type="AlphaFoldDB" id="A0A5N5MRX8"/>
<dbReference type="InterPro" id="IPR015633">
    <property type="entry name" value="E2F"/>
</dbReference>
<keyword evidence="2 5" id="KW-0238">DNA-binding</keyword>
<dbReference type="InterPro" id="IPR036388">
    <property type="entry name" value="WH-like_DNA-bd_sf"/>
</dbReference>
<dbReference type="EMBL" id="VDCV01000005">
    <property type="protein sequence ID" value="KAB5557668.1"/>
    <property type="molecule type" value="Genomic_DNA"/>
</dbReference>
<evidence type="ECO:0000256" key="4">
    <source>
        <dbReference type="ARBA" id="ARBA00023306"/>
    </source>
</evidence>
<evidence type="ECO:0000313" key="7">
    <source>
        <dbReference type="EMBL" id="KAB5557668.1"/>
    </source>
</evidence>
<gene>
    <name evidence="7" type="ORF">DKX38_008577</name>
</gene>
<reference evidence="8" key="1">
    <citation type="journal article" date="2019" name="Gigascience">
        <title>De novo genome assembly of the endangered Acer yangbiense, a plant species with extremely small populations endemic to Yunnan Province, China.</title>
        <authorList>
            <person name="Yang J."/>
            <person name="Wariss H.M."/>
            <person name="Tao L."/>
            <person name="Zhang R."/>
            <person name="Yun Q."/>
            <person name="Hollingsworth P."/>
            <person name="Dao Z."/>
            <person name="Luo G."/>
            <person name="Guo H."/>
            <person name="Ma Y."/>
            <person name="Sun W."/>
        </authorList>
    </citation>
    <scope>NUCLEOTIDE SEQUENCE [LARGE SCALE GENOMIC DNA]</scope>
    <source>
        <strain evidence="8">cv. br00</strain>
    </source>
</reference>
<dbReference type="PANTHER" id="PTHR12081:SF51">
    <property type="entry name" value="TRANSCRIPTION FACTOR E2FC"/>
    <property type="match status" value="1"/>
</dbReference>
<keyword evidence="5" id="KW-0539">Nucleus</keyword>
<dbReference type="GO" id="GO:0090575">
    <property type="term" value="C:RNA polymerase II transcription regulator complex"/>
    <property type="evidence" value="ECO:0007669"/>
    <property type="project" value="TreeGrafter"/>
</dbReference>
<keyword evidence="8" id="KW-1185">Reference proteome</keyword>
<keyword evidence="3 5" id="KW-0804">Transcription</keyword>
<sequence>MLTKKFVKLTQEAQDGTLDLKKNCGSVGGTEKESFMGYAHMLLNKRIELLTLEGSHKVQKRRIYDITNILEGIACNRLMDLINRGYDDFEQKIMDDHAGIKCVEDAVGIDRQELLRGLTEDVSRKVSRSDGRRYCQPLMLPVFEISGSAMRNLEANISPLTLLLIACYAADIEDFASWMASSSLLQRTSREVHNENENQAADVLDDCKVGATQQNLSIRQRHVKDRISALGVWRFKSQWAYNHLAAR</sequence>
<proteinExistence type="inferred from homology"/>
<evidence type="ECO:0000259" key="6">
    <source>
        <dbReference type="SMART" id="SM01372"/>
    </source>
</evidence>
<comment type="caution">
    <text evidence="7">The sequence shown here is derived from an EMBL/GenBank/DDBJ whole genome shotgun (WGS) entry which is preliminary data.</text>
</comment>
<evidence type="ECO:0000256" key="5">
    <source>
        <dbReference type="RuleBase" id="RU003796"/>
    </source>
</evidence>
<accession>A0A5N5MRX8</accession>
<dbReference type="Gene3D" id="1.10.10.10">
    <property type="entry name" value="Winged helix-like DNA-binding domain superfamily/Winged helix DNA-binding domain"/>
    <property type="match status" value="1"/>
</dbReference>
<comment type="similarity">
    <text evidence="5">Belongs to the E2F/DP family.</text>
</comment>
<comment type="subcellular location">
    <subcellularLocation>
        <location evidence="5">Nucleus</location>
    </subcellularLocation>
</comment>
<dbReference type="Proteomes" id="UP000326939">
    <property type="component" value="Chromosome 5"/>
</dbReference>
<feature type="domain" description="E2F/DP family winged-helix DNA-binding" evidence="6">
    <location>
        <begin position="1"/>
        <end position="85"/>
    </location>
</feature>
<keyword evidence="1 5" id="KW-0805">Transcription regulation</keyword>
<evidence type="ECO:0000313" key="8">
    <source>
        <dbReference type="Proteomes" id="UP000326939"/>
    </source>
</evidence>
<dbReference type="InterPro" id="IPR003316">
    <property type="entry name" value="E2F_WHTH_DNA-bd_dom"/>
</dbReference>
<organism evidence="7 8">
    <name type="scientific">Salix brachista</name>
    <dbReference type="NCBI Taxonomy" id="2182728"/>
    <lineage>
        <taxon>Eukaryota</taxon>
        <taxon>Viridiplantae</taxon>
        <taxon>Streptophyta</taxon>
        <taxon>Embryophyta</taxon>
        <taxon>Tracheophyta</taxon>
        <taxon>Spermatophyta</taxon>
        <taxon>Magnoliopsida</taxon>
        <taxon>eudicotyledons</taxon>
        <taxon>Gunneridae</taxon>
        <taxon>Pentapetalae</taxon>
        <taxon>rosids</taxon>
        <taxon>fabids</taxon>
        <taxon>Malpighiales</taxon>
        <taxon>Salicaceae</taxon>
        <taxon>Saliceae</taxon>
        <taxon>Salix</taxon>
    </lineage>
</organism>
<dbReference type="PANTHER" id="PTHR12081">
    <property type="entry name" value="TRANSCRIPTION FACTOR E2F"/>
    <property type="match status" value="1"/>
</dbReference>
<protein>
    <recommendedName>
        <fullName evidence="6">E2F/DP family winged-helix DNA-binding domain-containing protein</fullName>
    </recommendedName>
</protein>
<evidence type="ECO:0000256" key="2">
    <source>
        <dbReference type="ARBA" id="ARBA00023125"/>
    </source>
</evidence>
<evidence type="ECO:0000256" key="1">
    <source>
        <dbReference type="ARBA" id="ARBA00023015"/>
    </source>
</evidence>
<dbReference type="SMART" id="SM01372">
    <property type="entry name" value="E2F_TDP"/>
    <property type="match status" value="1"/>
</dbReference>
<dbReference type="GO" id="GO:0000978">
    <property type="term" value="F:RNA polymerase II cis-regulatory region sequence-specific DNA binding"/>
    <property type="evidence" value="ECO:0007669"/>
    <property type="project" value="InterPro"/>
</dbReference>
<dbReference type="GO" id="GO:0000981">
    <property type="term" value="F:DNA-binding transcription factor activity, RNA polymerase II-specific"/>
    <property type="evidence" value="ECO:0007669"/>
    <property type="project" value="TreeGrafter"/>
</dbReference>
<evidence type="ECO:0000256" key="3">
    <source>
        <dbReference type="ARBA" id="ARBA00023163"/>
    </source>
</evidence>
<dbReference type="Pfam" id="PF02319">
    <property type="entry name" value="WHD_E2F_TDP"/>
    <property type="match status" value="1"/>
</dbReference>
<name>A0A5N5MRX8_9ROSI</name>